<evidence type="ECO:0000313" key="1">
    <source>
        <dbReference type="EMBL" id="GBL67040.1"/>
    </source>
</evidence>
<gene>
    <name evidence="1" type="ORF">AVEN_161221_1</name>
</gene>
<evidence type="ECO:0000313" key="2">
    <source>
        <dbReference type="Proteomes" id="UP000499080"/>
    </source>
</evidence>
<proteinExistence type="predicted"/>
<comment type="caution">
    <text evidence="1">The sequence shown here is derived from an EMBL/GenBank/DDBJ whole genome shotgun (WGS) entry which is preliminary data.</text>
</comment>
<protein>
    <submittedName>
        <fullName evidence="1">Uncharacterized protein</fullName>
    </submittedName>
</protein>
<keyword evidence="2" id="KW-1185">Reference proteome</keyword>
<reference evidence="1 2" key="1">
    <citation type="journal article" date="2019" name="Sci. Rep.">
        <title>Orb-weaving spider Araneus ventricosus genome elucidates the spidroin gene catalogue.</title>
        <authorList>
            <person name="Kono N."/>
            <person name="Nakamura H."/>
            <person name="Ohtoshi R."/>
            <person name="Moran D.A.P."/>
            <person name="Shinohara A."/>
            <person name="Yoshida Y."/>
            <person name="Fujiwara M."/>
            <person name="Mori M."/>
            <person name="Tomita M."/>
            <person name="Arakawa K."/>
        </authorList>
    </citation>
    <scope>NUCLEOTIDE SEQUENCE [LARGE SCALE GENOMIC DNA]</scope>
</reference>
<organism evidence="1 2">
    <name type="scientific">Araneus ventricosus</name>
    <name type="common">Orbweaver spider</name>
    <name type="synonym">Epeira ventricosa</name>
    <dbReference type="NCBI Taxonomy" id="182803"/>
    <lineage>
        <taxon>Eukaryota</taxon>
        <taxon>Metazoa</taxon>
        <taxon>Ecdysozoa</taxon>
        <taxon>Arthropoda</taxon>
        <taxon>Chelicerata</taxon>
        <taxon>Arachnida</taxon>
        <taxon>Araneae</taxon>
        <taxon>Araneomorphae</taxon>
        <taxon>Entelegynae</taxon>
        <taxon>Araneoidea</taxon>
        <taxon>Araneidae</taxon>
        <taxon>Araneus</taxon>
    </lineage>
</organism>
<dbReference type="OrthoDB" id="10494153at2759"/>
<accession>A0A4Y1ZTQ3</accession>
<dbReference type="AlphaFoldDB" id="A0A4Y1ZTQ3"/>
<dbReference type="Proteomes" id="UP000499080">
    <property type="component" value="Unassembled WGS sequence"/>
</dbReference>
<sequence length="136" mass="15340">MDSSKLRKINNVDEAPSEAYLFYNLKGGIYCLPREHYSTFATHWCNVTSGIAHNTMDLAAANSHSLILDIDATLLDDAPRDIPESLFDLIHSNLNLLFLPAVPHFTYIVATRPHSCGVHVYLPEFCISHDDYIQFC</sequence>
<name>A0A4Y1ZTQ3_ARAVE</name>
<dbReference type="EMBL" id="BGPR01153275">
    <property type="protein sequence ID" value="GBL67040.1"/>
    <property type="molecule type" value="Genomic_DNA"/>
</dbReference>